<evidence type="ECO:0000313" key="6">
    <source>
        <dbReference type="Proteomes" id="UP000297245"/>
    </source>
</evidence>
<dbReference type="SUPFAM" id="SSF51905">
    <property type="entry name" value="FAD/NAD(P)-binding domain"/>
    <property type="match status" value="1"/>
</dbReference>
<evidence type="ECO:0000259" key="4">
    <source>
        <dbReference type="Pfam" id="PF07992"/>
    </source>
</evidence>
<sequence length="334" mass="36356">MGYAIQLSANSYDAGGGVTMFSCDLDPPEFDSNSDPDLDSHTQCVQLGHSVITRTISSIPTMATPTSVSTQTISGTNAHFFESSSSQRGPSYYTGSLFSQSLHSTPNFRSLRLIQRPGDHDTTAGSTMSHLTHGRVDESSKMHSAKVGSRYSIVIIGSQPAIYLAQANLDSILFEDLLGNRFTTGSRCTATVNVPQLNLPPLLLSSSRKLPWFPHQNPRPRIDGQIKRTIPPFWYSHRHRETISKIDLSHCPFRYWREGQEDEESETADTVIVATGAGANEVGLEGEEAYWRSGISTCAVYDGADPISRNKPLAIISGGDFAAEEATNTCTSCS</sequence>
<keyword evidence="2" id="KW-0285">Flavoprotein</keyword>
<evidence type="ECO:0000256" key="3">
    <source>
        <dbReference type="ARBA" id="ARBA00023002"/>
    </source>
</evidence>
<evidence type="ECO:0000256" key="1">
    <source>
        <dbReference type="ARBA" id="ARBA00009333"/>
    </source>
</evidence>
<dbReference type="InterPro" id="IPR036188">
    <property type="entry name" value="FAD/NAD-bd_sf"/>
</dbReference>
<name>A0A4S8KRJ5_DENBC</name>
<accession>A0A4S8KRJ5</accession>
<dbReference type="InterPro" id="IPR050097">
    <property type="entry name" value="Ferredoxin-NADP_redctase_2"/>
</dbReference>
<keyword evidence="6" id="KW-1185">Reference proteome</keyword>
<dbReference type="InterPro" id="IPR023753">
    <property type="entry name" value="FAD/NAD-binding_dom"/>
</dbReference>
<proteinExistence type="inferred from homology"/>
<reference evidence="5 6" key="1">
    <citation type="journal article" date="2019" name="Nat. Ecol. Evol.">
        <title>Megaphylogeny resolves global patterns of mushroom evolution.</title>
        <authorList>
            <person name="Varga T."/>
            <person name="Krizsan K."/>
            <person name="Foldi C."/>
            <person name="Dima B."/>
            <person name="Sanchez-Garcia M."/>
            <person name="Sanchez-Ramirez S."/>
            <person name="Szollosi G.J."/>
            <person name="Szarkandi J.G."/>
            <person name="Papp V."/>
            <person name="Albert L."/>
            <person name="Andreopoulos W."/>
            <person name="Angelini C."/>
            <person name="Antonin V."/>
            <person name="Barry K.W."/>
            <person name="Bougher N.L."/>
            <person name="Buchanan P."/>
            <person name="Buyck B."/>
            <person name="Bense V."/>
            <person name="Catcheside P."/>
            <person name="Chovatia M."/>
            <person name="Cooper J."/>
            <person name="Damon W."/>
            <person name="Desjardin D."/>
            <person name="Finy P."/>
            <person name="Geml J."/>
            <person name="Haridas S."/>
            <person name="Hughes K."/>
            <person name="Justo A."/>
            <person name="Karasinski D."/>
            <person name="Kautmanova I."/>
            <person name="Kiss B."/>
            <person name="Kocsube S."/>
            <person name="Kotiranta H."/>
            <person name="LaButti K.M."/>
            <person name="Lechner B.E."/>
            <person name="Liimatainen K."/>
            <person name="Lipzen A."/>
            <person name="Lukacs Z."/>
            <person name="Mihaltcheva S."/>
            <person name="Morgado L.N."/>
            <person name="Niskanen T."/>
            <person name="Noordeloos M.E."/>
            <person name="Ohm R.A."/>
            <person name="Ortiz-Santana B."/>
            <person name="Ovrebo C."/>
            <person name="Racz N."/>
            <person name="Riley R."/>
            <person name="Savchenko A."/>
            <person name="Shiryaev A."/>
            <person name="Soop K."/>
            <person name="Spirin V."/>
            <person name="Szebenyi C."/>
            <person name="Tomsovsky M."/>
            <person name="Tulloss R.E."/>
            <person name="Uehling J."/>
            <person name="Grigoriev I.V."/>
            <person name="Vagvolgyi C."/>
            <person name="Papp T."/>
            <person name="Martin F.M."/>
            <person name="Miettinen O."/>
            <person name="Hibbett D.S."/>
            <person name="Nagy L.G."/>
        </authorList>
    </citation>
    <scope>NUCLEOTIDE SEQUENCE [LARGE SCALE GENOMIC DNA]</scope>
    <source>
        <strain evidence="5 6">CBS 962.96</strain>
    </source>
</reference>
<dbReference type="OrthoDB" id="371245at2759"/>
<dbReference type="Gene3D" id="3.50.50.60">
    <property type="entry name" value="FAD/NAD(P)-binding domain"/>
    <property type="match status" value="2"/>
</dbReference>
<keyword evidence="3" id="KW-0560">Oxidoreductase</keyword>
<dbReference type="Proteomes" id="UP000297245">
    <property type="component" value="Unassembled WGS sequence"/>
</dbReference>
<evidence type="ECO:0000256" key="2">
    <source>
        <dbReference type="ARBA" id="ARBA00022630"/>
    </source>
</evidence>
<dbReference type="GO" id="GO:0016491">
    <property type="term" value="F:oxidoreductase activity"/>
    <property type="evidence" value="ECO:0007669"/>
    <property type="project" value="UniProtKB-KW"/>
</dbReference>
<dbReference type="GO" id="GO:0097237">
    <property type="term" value="P:cellular response to toxic substance"/>
    <property type="evidence" value="ECO:0007669"/>
    <property type="project" value="UniProtKB-ARBA"/>
</dbReference>
<dbReference type="EMBL" id="ML180221">
    <property type="protein sequence ID" value="THU78300.1"/>
    <property type="molecule type" value="Genomic_DNA"/>
</dbReference>
<dbReference type="PRINTS" id="PR00368">
    <property type="entry name" value="FADPNR"/>
</dbReference>
<dbReference type="AlphaFoldDB" id="A0A4S8KRJ5"/>
<evidence type="ECO:0000313" key="5">
    <source>
        <dbReference type="EMBL" id="THU78300.1"/>
    </source>
</evidence>
<comment type="similarity">
    <text evidence="1">Belongs to the class-II pyridine nucleotide-disulfide oxidoreductase family.</text>
</comment>
<protein>
    <recommendedName>
        <fullName evidence="4">FAD/NAD(P)-binding domain-containing protein</fullName>
    </recommendedName>
</protein>
<dbReference type="Pfam" id="PF07992">
    <property type="entry name" value="Pyr_redox_2"/>
    <property type="match status" value="1"/>
</dbReference>
<dbReference type="PANTHER" id="PTHR48105">
    <property type="entry name" value="THIOREDOXIN REDUCTASE 1-RELATED-RELATED"/>
    <property type="match status" value="1"/>
</dbReference>
<organism evidence="5 6">
    <name type="scientific">Dendrothele bispora (strain CBS 962.96)</name>
    <dbReference type="NCBI Taxonomy" id="1314807"/>
    <lineage>
        <taxon>Eukaryota</taxon>
        <taxon>Fungi</taxon>
        <taxon>Dikarya</taxon>
        <taxon>Basidiomycota</taxon>
        <taxon>Agaricomycotina</taxon>
        <taxon>Agaricomycetes</taxon>
        <taxon>Agaricomycetidae</taxon>
        <taxon>Agaricales</taxon>
        <taxon>Agaricales incertae sedis</taxon>
        <taxon>Dendrothele</taxon>
    </lineage>
</organism>
<dbReference type="PRINTS" id="PR00469">
    <property type="entry name" value="PNDRDTASEII"/>
</dbReference>
<feature type="domain" description="FAD/NAD(P)-binding" evidence="4">
    <location>
        <begin position="153"/>
        <end position="328"/>
    </location>
</feature>
<gene>
    <name evidence="5" type="ORF">K435DRAFT_876784</name>
</gene>